<dbReference type="OrthoDB" id="9812008at2"/>
<dbReference type="Gene3D" id="4.10.640.10">
    <property type="entry name" value="Ribosomal protein S18"/>
    <property type="match status" value="1"/>
</dbReference>
<dbReference type="PROSITE" id="PS00057">
    <property type="entry name" value="RIBOSOMAL_S18"/>
    <property type="match status" value="1"/>
</dbReference>
<dbReference type="RefSeq" id="WP_094551259.1">
    <property type="nucleotide sequence ID" value="NZ_MQWB01000001.1"/>
</dbReference>
<proteinExistence type="inferred from homology"/>
<comment type="caution">
    <text evidence="7">The sequence shown here is derived from an EMBL/GenBank/DDBJ whole genome shotgun (WGS) entry which is preliminary data.</text>
</comment>
<comment type="subunit">
    <text evidence="5">Part of the 30S ribosomal subunit. Forms a tight heterodimer with protein bS6.</text>
</comment>
<dbReference type="PRINTS" id="PR00974">
    <property type="entry name" value="RIBOSOMALS18"/>
</dbReference>
<evidence type="ECO:0000256" key="2">
    <source>
        <dbReference type="ARBA" id="ARBA00022980"/>
    </source>
</evidence>
<dbReference type="GO" id="GO:0070181">
    <property type="term" value="F:small ribosomal subunit rRNA binding"/>
    <property type="evidence" value="ECO:0007669"/>
    <property type="project" value="TreeGrafter"/>
</dbReference>
<dbReference type="NCBIfam" id="TIGR00165">
    <property type="entry name" value="S18"/>
    <property type="match status" value="1"/>
</dbReference>
<keyword evidence="8" id="KW-1185">Reference proteome</keyword>
<keyword evidence="5" id="KW-0694">RNA-binding</keyword>
<dbReference type="GO" id="GO:0003735">
    <property type="term" value="F:structural constituent of ribosome"/>
    <property type="evidence" value="ECO:0007669"/>
    <property type="project" value="InterPro"/>
</dbReference>
<dbReference type="HAMAP" id="MF_00270">
    <property type="entry name" value="Ribosomal_bS18"/>
    <property type="match status" value="1"/>
</dbReference>
<dbReference type="GO" id="GO:0022627">
    <property type="term" value="C:cytosolic small ribosomal subunit"/>
    <property type="evidence" value="ECO:0007669"/>
    <property type="project" value="TreeGrafter"/>
</dbReference>
<reference evidence="7 8" key="1">
    <citation type="submission" date="2016-11" db="EMBL/GenBank/DDBJ databases">
        <title>Study of marine rhodopsin-containing bacteria.</title>
        <authorList>
            <person name="Yoshizawa S."/>
            <person name="Kumagai Y."/>
            <person name="Kogure K."/>
        </authorList>
    </citation>
    <scope>NUCLEOTIDE SEQUENCE [LARGE SCALE GENOMIC DNA]</scope>
    <source>
        <strain evidence="7 8">SG-29</strain>
    </source>
</reference>
<keyword evidence="5" id="KW-0699">rRNA-binding</keyword>
<evidence type="ECO:0000313" key="7">
    <source>
        <dbReference type="EMBL" id="OZC04669.1"/>
    </source>
</evidence>
<dbReference type="InterPro" id="IPR036870">
    <property type="entry name" value="Ribosomal_bS18_sf"/>
</dbReference>
<dbReference type="PANTHER" id="PTHR13479:SF40">
    <property type="entry name" value="SMALL RIBOSOMAL SUBUNIT PROTEIN BS18M"/>
    <property type="match status" value="1"/>
</dbReference>
<dbReference type="FunCoup" id="A0A259U3S9">
    <property type="interactions" value="537"/>
</dbReference>
<dbReference type="Pfam" id="PF01084">
    <property type="entry name" value="Ribosomal_S18"/>
    <property type="match status" value="1"/>
</dbReference>
<organism evidence="7 8">
    <name type="scientific">Rubricoccus marinus</name>
    <dbReference type="NCBI Taxonomy" id="716817"/>
    <lineage>
        <taxon>Bacteria</taxon>
        <taxon>Pseudomonadati</taxon>
        <taxon>Rhodothermota</taxon>
        <taxon>Rhodothermia</taxon>
        <taxon>Rhodothermales</taxon>
        <taxon>Rubricoccaceae</taxon>
        <taxon>Rubricoccus</taxon>
    </lineage>
</organism>
<dbReference type="SUPFAM" id="SSF46911">
    <property type="entry name" value="Ribosomal protein S18"/>
    <property type="match status" value="1"/>
</dbReference>
<dbReference type="InterPro" id="IPR018275">
    <property type="entry name" value="Ribosomal_bS18_CS"/>
</dbReference>
<evidence type="ECO:0000256" key="6">
    <source>
        <dbReference type="RuleBase" id="RU003910"/>
    </source>
</evidence>
<protein>
    <recommendedName>
        <fullName evidence="4 5">Small ribosomal subunit protein bS18</fullName>
    </recommendedName>
</protein>
<comment type="similarity">
    <text evidence="1 5 6">Belongs to the bacterial ribosomal protein bS18 family.</text>
</comment>
<dbReference type="AlphaFoldDB" id="A0A259U3S9"/>
<comment type="function">
    <text evidence="5">Binds as a heterodimer with protein bS6 to the central domain of the 16S rRNA, where it helps stabilize the platform of the 30S subunit.</text>
</comment>
<dbReference type="InterPro" id="IPR001648">
    <property type="entry name" value="Ribosomal_bS18"/>
</dbReference>
<name>A0A259U3S9_9BACT</name>
<sequence>MAGSTNDTLERIAAPGARHERQSCPFKAAGIEYIDYKDVETLKQYINEQGRIFPRRMTGVSAKFQRQLTTAIKRARHCALLPFVADNVK</sequence>
<evidence type="ECO:0000256" key="5">
    <source>
        <dbReference type="HAMAP-Rule" id="MF_00270"/>
    </source>
</evidence>
<keyword evidence="3 5" id="KW-0687">Ribonucleoprotein</keyword>
<keyword evidence="2 5" id="KW-0689">Ribosomal protein</keyword>
<evidence type="ECO:0000256" key="3">
    <source>
        <dbReference type="ARBA" id="ARBA00023274"/>
    </source>
</evidence>
<gene>
    <name evidence="5" type="primary">rpsR</name>
    <name evidence="7" type="ORF">BSZ36_09025</name>
</gene>
<dbReference type="Proteomes" id="UP000216446">
    <property type="component" value="Unassembled WGS sequence"/>
</dbReference>
<dbReference type="InParanoid" id="A0A259U3S9"/>
<evidence type="ECO:0000256" key="4">
    <source>
        <dbReference type="ARBA" id="ARBA00035141"/>
    </source>
</evidence>
<dbReference type="PANTHER" id="PTHR13479">
    <property type="entry name" value="30S RIBOSOMAL PROTEIN S18"/>
    <property type="match status" value="1"/>
</dbReference>
<dbReference type="GO" id="GO:0006412">
    <property type="term" value="P:translation"/>
    <property type="evidence" value="ECO:0007669"/>
    <property type="project" value="UniProtKB-UniRule"/>
</dbReference>
<evidence type="ECO:0000256" key="1">
    <source>
        <dbReference type="ARBA" id="ARBA00005589"/>
    </source>
</evidence>
<dbReference type="EMBL" id="MQWB01000001">
    <property type="protein sequence ID" value="OZC04669.1"/>
    <property type="molecule type" value="Genomic_DNA"/>
</dbReference>
<evidence type="ECO:0000313" key="8">
    <source>
        <dbReference type="Proteomes" id="UP000216446"/>
    </source>
</evidence>
<accession>A0A259U3S9</accession>